<dbReference type="Pfam" id="PF00368">
    <property type="entry name" value="HMG-CoA_red"/>
    <property type="match status" value="1"/>
</dbReference>
<dbReference type="AlphaFoldDB" id="A0A183GQ68"/>
<dbReference type="EMBL" id="UZAH01036943">
    <property type="protein sequence ID" value="VDP47589.1"/>
    <property type="molecule type" value="Genomic_DNA"/>
</dbReference>
<dbReference type="GO" id="GO:0004420">
    <property type="term" value="F:hydroxymethylglutaryl-CoA reductase (NADPH) activity"/>
    <property type="evidence" value="ECO:0007669"/>
    <property type="project" value="InterPro"/>
</dbReference>
<protein>
    <submittedName>
        <fullName evidence="5">Hydroxymethylglutaryl-CoA reductase (NADPH)</fullName>
    </submittedName>
</protein>
<gene>
    <name evidence="3" type="ORF">HPBE_LOCUS24837</name>
</gene>
<dbReference type="WBParaSite" id="HPBE_0002483801-mRNA-1">
    <property type="protein sequence ID" value="HPBE_0002483801-mRNA-1"/>
    <property type="gene ID" value="HPBE_0002483801"/>
</dbReference>
<dbReference type="PANTHER" id="PTHR10572:SF24">
    <property type="entry name" value="3-HYDROXY-3-METHYLGLUTARYL-COENZYME A REDUCTASE"/>
    <property type="match status" value="1"/>
</dbReference>
<organism evidence="4 5">
    <name type="scientific">Heligmosomoides polygyrus</name>
    <name type="common">Parasitic roundworm</name>
    <dbReference type="NCBI Taxonomy" id="6339"/>
    <lineage>
        <taxon>Eukaryota</taxon>
        <taxon>Metazoa</taxon>
        <taxon>Ecdysozoa</taxon>
        <taxon>Nematoda</taxon>
        <taxon>Chromadorea</taxon>
        <taxon>Rhabditida</taxon>
        <taxon>Rhabditina</taxon>
        <taxon>Rhabditomorpha</taxon>
        <taxon>Strongyloidea</taxon>
        <taxon>Heligmosomidae</taxon>
        <taxon>Heligmosomoides</taxon>
    </lineage>
</organism>
<keyword evidence="4" id="KW-1185">Reference proteome</keyword>
<dbReference type="GO" id="GO:0005778">
    <property type="term" value="C:peroxisomal membrane"/>
    <property type="evidence" value="ECO:0007669"/>
    <property type="project" value="TreeGrafter"/>
</dbReference>
<dbReference type="Gene3D" id="3.90.770.10">
    <property type="entry name" value="3-hydroxy-3-methylglutaryl-coenzyme A Reductase, Chain A, domain 2"/>
    <property type="match status" value="1"/>
</dbReference>
<sequence>MGGSEQSDIRLFLDALDVRSDSWKDEAERWILERIQSSQRRKRVPRFSIGDVDELSENEAAVTVDASTQTSDGEKPEVESAPSKSLDEISRDWSEGRPLAASDALRLVKRGIVKCRELESRLDAETAIFVRRSYVAPEVLKELPFRNYDYKYVTNSCCENVIGYVPIPLGVAGPIPINGREVYVPMATTEGALVASTNRGCNAVREKFPAMQLLALSGNYCVDKKAAAINWLVLFSVVLNA</sequence>
<dbReference type="InterPro" id="IPR023282">
    <property type="entry name" value="HMG_CoA_Rdtase_N"/>
</dbReference>
<feature type="region of interest" description="Disordered" evidence="2">
    <location>
        <begin position="62"/>
        <end position="89"/>
    </location>
</feature>
<evidence type="ECO:0000256" key="2">
    <source>
        <dbReference type="SAM" id="MobiDB-lite"/>
    </source>
</evidence>
<dbReference type="InterPro" id="IPR002202">
    <property type="entry name" value="HMG_CoA_Rdtase"/>
</dbReference>
<name>A0A183GQ68_HELPZ</name>
<reference evidence="3 4" key="1">
    <citation type="submission" date="2018-11" db="EMBL/GenBank/DDBJ databases">
        <authorList>
            <consortium name="Pathogen Informatics"/>
        </authorList>
    </citation>
    <scope>NUCLEOTIDE SEQUENCE [LARGE SCALE GENOMIC DNA]</scope>
</reference>
<evidence type="ECO:0000313" key="3">
    <source>
        <dbReference type="EMBL" id="VDP47589.1"/>
    </source>
</evidence>
<evidence type="ECO:0000256" key="1">
    <source>
        <dbReference type="ARBA" id="ARBA00005084"/>
    </source>
</evidence>
<dbReference type="GO" id="GO:0005789">
    <property type="term" value="C:endoplasmic reticulum membrane"/>
    <property type="evidence" value="ECO:0007669"/>
    <property type="project" value="TreeGrafter"/>
</dbReference>
<dbReference type="SUPFAM" id="SSF56542">
    <property type="entry name" value="Substrate-binding domain of HMG-CoA reductase"/>
    <property type="match status" value="1"/>
</dbReference>
<dbReference type="InterPro" id="IPR023074">
    <property type="entry name" value="HMG_CoA_Rdtase_cat_sf"/>
</dbReference>
<proteinExistence type="predicted"/>
<evidence type="ECO:0000313" key="4">
    <source>
        <dbReference type="Proteomes" id="UP000050761"/>
    </source>
</evidence>
<dbReference type="PANTHER" id="PTHR10572">
    <property type="entry name" value="3-HYDROXY-3-METHYLGLUTARYL-COENZYME A REDUCTASE"/>
    <property type="match status" value="1"/>
</dbReference>
<dbReference type="GO" id="GO:0008299">
    <property type="term" value="P:isoprenoid biosynthetic process"/>
    <property type="evidence" value="ECO:0007669"/>
    <property type="project" value="TreeGrafter"/>
</dbReference>
<evidence type="ECO:0000313" key="5">
    <source>
        <dbReference type="WBParaSite" id="HPBE_0002483801-mRNA-1"/>
    </source>
</evidence>
<dbReference type="PROSITE" id="PS50065">
    <property type="entry name" value="HMG_COA_REDUCTASE_4"/>
    <property type="match status" value="1"/>
</dbReference>
<dbReference type="GO" id="GO:0015936">
    <property type="term" value="P:coenzyme A metabolic process"/>
    <property type="evidence" value="ECO:0007669"/>
    <property type="project" value="InterPro"/>
</dbReference>
<accession>A0A3P8HMD6</accession>
<dbReference type="Gene3D" id="1.10.3270.10">
    <property type="entry name" value="HMGR, N-terminal domain"/>
    <property type="match status" value="1"/>
</dbReference>
<comment type="pathway">
    <text evidence="1">Metabolic intermediate biosynthesis; (R)-mevalonate biosynthesis; (R)-mevalonate from acetyl-CoA: step 3/3.</text>
</comment>
<dbReference type="InterPro" id="IPR009029">
    <property type="entry name" value="HMG_CoA_Rdtase_sub-bd_dom_sf"/>
</dbReference>
<dbReference type="Proteomes" id="UP000050761">
    <property type="component" value="Unassembled WGS sequence"/>
</dbReference>
<dbReference type="PRINTS" id="PR00071">
    <property type="entry name" value="HMGCOARDTASE"/>
</dbReference>
<accession>A0A183GQ68</accession>
<dbReference type="OrthoDB" id="5843409at2759"/>
<dbReference type="GO" id="GO:0016126">
    <property type="term" value="P:sterol biosynthetic process"/>
    <property type="evidence" value="ECO:0007669"/>
    <property type="project" value="TreeGrafter"/>
</dbReference>
<reference evidence="5" key="2">
    <citation type="submission" date="2019-09" db="UniProtKB">
        <authorList>
            <consortium name="WormBaseParasite"/>
        </authorList>
    </citation>
    <scope>IDENTIFICATION</scope>
</reference>